<accession>A0A0L9UW04</accession>
<gene>
    <name evidence="2" type="ORF">LR48_Vigan07g046600</name>
</gene>
<dbReference type="Proteomes" id="UP000053144">
    <property type="component" value="Chromosome 7"/>
</dbReference>
<proteinExistence type="predicted"/>
<evidence type="ECO:0000313" key="2">
    <source>
        <dbReference type="EMBL" id="KOM46762.1"/>
    </source>
</evidence>
<protein>
    <submittedName>
        <fullName evidence="2">Uncharacterized protein</fullName>
    </submittedName>
</protein>
<dbReference type="AlphaFoldDB" id="A0A0L9UW04"/>
<dbReference type="Gramene" id="KOM46762">
    <property type="protein sequence ID" value="KOM46762"/>
    <property type="gene ID" value="LR48_Vigan07g046600"/>
</dbReference>
<feature type="region of interest" description="Disordered" evidence="1">
    <location>
        <begin position="1"/>
        <end position="73"/>
    </location>
</feature>
<dbReference type="EMBL" id="CM003377">
    <property type="protein sequence ID" value="KOM46762.1"/>
    <property type="molecule type" value="Genomic_DNA"/>
</dbReference>
<organism evidence="2 3">
    <name type="scientific">Phaseolus angularis</name>
    <name type="common">Azuki bean</name>
    <name type="synonym">Vigna angularis</name>
    <dbReference type="NCBI Taxonomy" id="3914"/>
    <lineage>
        <taxon>Eukaryota</taxon>
        <taxon>Viridiplantae</taxon>
        <taxon>Streptophyta</taxon>
        <taxon>Embryophyta</taxon>
        <taxon>Tracheophyta</taxon>
        <taxon>Spermatophyta</taxon>
        <taxon>Magnoliopsida</taxon>
        <taxon>eudicotyledons</taxon>
        <taxon>Gunneridae</taxon>
        <taxon>Pentapetalae</taxon>
        <taxon>rosids</taxon>
        <taxon>fabids</taxon>
        <taxon>Fabales</taxon>
        <taxon>Fabaceae</taxon>
        <taxon>Papilionoideae</taxon>
        <taxon>50 kb inversion clade</taxon>
        <taxon>NPAAA clade</taxon>
        <taxon>indigoferoid/millettioid clade</taxon>
        <taxon>Phaseoleae</taxon>
        <taxon>Vigna</taxon>
    </lineage>
</organism>
<name>A0A0L9UW04_PHAAN</name>
<evidence type="ECO:0000256" key="1">
    <source>
        <dbReference type="SAM" id="MobiDB-lite"/>
    </source>
</evidence>
<sequence>MQQQASNGSGAGRERHPRSSSNLESFTRPGEKPSSMKKFSQQQQHMANLTVQQRRQSPSIGSMRSYGRVKGEELKQEVFTVAAGREEEEAWQQLPAEKNEVLHVDGDPSSHHVEGSEASRLEDAHAGSREGGWCHGDGWKQRTTDASIQQRGEWLNM</sequence>
<feature type="compositionally biased region" description="Polar residues" evidence="1">
    <location>
        <begin position="37"/>
        <end position="62"/>
    </location>
</feature>
<evidence type="ECO:0000313" key="3">
    <source>
        <dbReference type="Proteomes" id="UP000053144"/>
    </source>
</evidence>
<feature type="region of interest" description="Disordered" evidence="1">
    <location>
        <begin position="103"/>
        <end position="157"/>
    </location>
</feature>
<feature type="compositionally biased region" description="Basic and acidic residues" evidence="1">
    <location>
        <begin position="103"/>
        <end position="128"/>
    </location>
</feature>
<reference evidence="3" key="1">
    <citation type="journal article" date="2015" name="Proc. Natl. Acad. Sci. U.S.A.">
        <title>Genome sequencing of adzuki bean (Vigna angularis) provides insight into high starch and low fat accumulation and domestication.</title>
        <authorList>
            <person name="Yang K."/>
            <person name="Tian Z."/>
            <person name="Chen C."/>
            <person name="Luo L."/>
            <person name="Zhao B."/>
            <person name="Wang Z."/>
            <person name="Yu L."/>
            <person name="Li Y."/>
            <person name="Sun Y."/>
            <person name="Li W."/>
            <person name="Chen Y."/>
            <person name="Li Y."/>
            <person name="Zhang Y."/>
            <person name="Ai D."/>
            <person name="Zhao J."/>
            <person name="Shang C."/>
            <person name="Ma Y."/>
            <person name="Wu B."/>
            <person name="Wang M."/>
            <person name="Gao L."/>
            <person name="Sun D."/>
            <person name="Zhang P."/>
            <person name="Guo F."/>
            <person name="Wang W."/>
            <person name="Li Y."/>
            <person name="Wang J."/>
            <person name="Varshney R.K."/>
            <person name="Wang J."/>
            <person name="Ling H.Q."/>
            <person name="Wan P."/>
        </authorList>
    </citation>
    <scope>NUCLEOTIDE SEQUENCE</scope>
    <source>
        <strain evidence="3">cv. Jingnong 6</strain>
    </source>
</reference>